<dbReference type="AlphaFoldDB" id="A0A0A1W519"/>
<evidence type="ECO:0000313" key="3">
    <source>
        <dbReference type="EMBL" id="GAM00433.1"/>
    </source>
</evidence>
<reference evidence="3 4" key="1">
    <citation type="submission" date="2014-11" db="EMBL/GenBank/DDBJ databases">
        <title>Whole genome shotgun sequence of Sphingomonas parapaucimobilis NBRC 15100.</title>
        <authorList>
            <person name="Katano-Makiyama Y."/>
            <person name="Hosoyama A."/>
            <person name="Hashimoto M."/>
            <person name="Hosoyama Y."/>
            <person name="Noguchi M."/>
            <person name="Numata M."/>
            <person name="Tsuchikane K."/>
            <person name="Hirakata S."/>
            <person name="Uohara A."/>
            <person name="Shimodaira J."/>
            <person name="Ohji S."/>
            <person name="Ichikawa N."/>
            <person name="Kimura A."/>
            <person name="Yamazoe A."/>
            <person name="Fujita N."/>
        </authorList>
    </citation>
    <scope>NUCLEOTIDE SEQUENCE [LARGE SCALE GENOMIC DNA]</scope>
    <source>
        <strain evidence="3 4">NBRC 15100</strain>
    </source>
</reference>
<dbReference type="RefSeq" id="WP_042485366.1">
    <property type="nucleotide sequence ID" value="NZ_BBPI01000034.1"/>
</dbReference>
<feature type="domain" description="Cytochrome c oxidase subunit IV bacterial aa3 type" evidence="2">
    <location>
        <begin position="16"/>
        <end position="42"/>
    </location>
</feature>
<sequence length="48" mass="4939">MAGNDTGINNGPGGMKAHVATYDLMIGMLKWGAVVAAILVAIVLWLIA</sequence>
<keyword evidence="1" id="KW-0472">Membrane</keyword>
<evidence type="ECO:0000313" key="4">
    <source>
        <dbReference type="Proteomes" id="UP000032305"/>
    </source>
</evidence>
<accession>A0A0A1W519</accession>
<dbReference type="eggNOG" id="ENOG50300DJ">
    <property type="taxonomic scope" value="Bacteria"/>
</dbReference>
<name>A0A0A1W519_9SPHN</name>
<dbReference type="Proteomes" id="UP000032305">
    <property type="component" value="Unassembled WGS sequence"/>
</dbReference>
<evidence type="ECO:0000256" key="1">
    <source>
        <dbReference type="SAM" id="Phobius"/>
    </source>
</evidence>
<feature type="transmembrane region" description="Helical" evidence="1">
    <location>
        <begin position="28"/>
        <end position="47"/>
    </location>
</feature>
<comment type="caution">
    <text evidence="3">The sequence shown here is derived from an EMBL/GenBank/DDBJ whole genome shotgun (WGS) entry which is preliminary data.</text>
</comment>
<dbReference type="InterPro" id="IPR012422">
    <property type="entry name" value="Cyt_c_oxidase_su4_bac-aa3"/>
</dbReference>
<proteinExistence type="predicted"/>
<evidence type="ECO:0000259" key="2">
    <source>
        <dbReference type="Pfam" id="PF07835"/>
    </source>
</evidence>
<dbReference type="Pfam" id="PF07835">
    <property type="entry name" value="COX4_pro_2"/>
    <property type="match status" value="1"/>
</dbReference>
<organism evidence="3 4">
    <name type="scientific">Sphingomonas parapaucimobilis NBRC 15100</name>
    <dbReference type="NCBI Taxonomy" id="1219049"/>
    <lineage>
        <taxon>Bacteria</taxon>
        <taxon>Pseudomonadati</taxon>
        <taxon>Pseudomonadota</taxon>
        <taxon>Alphaproteobacteria</taxon>
        <taxon>Sphingomonadales</taxon>
        <taxon>Sphingomonadaceae</taxon>
        <taxon>Sphingomonas</taxon>
    </lineage>
</organism>
<gene>
    <name evidence="3" type="ORF">SP5_034_00040</name>
</gene>
<keyword evidence="1" id="KW-1133">Transmembrane helix</keyword>
<keyword evidence="1" id="KW-0812">Transmembrane</keyword>
<dbReference type="EMBL" id="BBPI01000034">
    <property type="protein sequence ID" value="GAM00433.1"/>
    <property type="molecule type" value="Genomic_DNA"/>
</dbReference>
<protein>
    <recommendedName>
        <fullName evidence="2">Cytochrome c oxidase subunit IV bacterial aa3 type domain-containing protein</fullName>
    </recommendedName>
</protein>
<keyword evidence="4" id="KW-1185">Reference proteome</keyword>